<name>A0A5D0REF5_9RHOB</name>
<sequence>MAYDHLGAGALDYLSCRYGKSKLLFRGPKRKLEGRYIAAIGGTETYGKFIPRPYPDRVEAALGTKVVNLGCVNAGIDVFSQDQAVMEACSGAAVTVIEVPGAQNMSNRFYAVHPRRNDRFLRASTLLKSFYREVDFTEFHFTRHLLSALRAADADRFQVVEHELKEAWVARMKALMSRIDSKVVLLWLAGHRPEDCTTCSDQDRDPLYVDRAMLEAVKPYAAQVVEVVVGPQDVAAGREGMIYSDLEAPAAEEMLGVQAHQAATEALAPVLKDLL</sequence>
<dbReference type="InterPro" id="IPR045524">
    <property type="entry name" value="DUF6473"/>
</dbReference>
<dbReference type="RefSeq" id="WP_148379331.1">
    <property type="nucleotide sequence ID" value="NZ_VSIY01000014.1"/>
</dbReference>
<proteinExistence type="predicted"/>
<accession>A0A5D0REF5</accession>
<evidence type="ECO:0000313" key="3">
    <source>
        <dbReference type="Proteomes" id="UP000322080"/>
    </source>
</evidence>
<organism evidence="2 3">
    <name type="scientific">Maritimibacter fusiformis</name>
    <dbReference type="NCBI Taxonomy" id="2603819"/>
    <lineage>
        <taxon>Bacteria</taxon>
        <taxon>Pseudomonadati</taxon>
        <taxon>Pseudomonadota</taxon>
        <taxon>Alphaproteobacteria</taxon>
        <taxon>Rhodobacterales</taxon>
        <taxon>Roseobacteraceae</taxon>
        <taxon>Maritimibacter</taxon>
    </lineage>
</organism>
<dbReference type="AlphaFoldDB" id="A0A5D0REF5"/>
<dbReference type="Pfam" id="PF20078">
    <property type="entry name" value="DUF6473"/>
    <property type="match status" value="1"/>
</dbReference>
<dbReference type="EMBL" id="VSIY01000014">
    <property type="protein sequence ID" value="TYB80070.1"/>
    <property type="molecule type" value="Genomic_DNA"/>
</dbReference>
<keyword evidence="3" id="KW-1185">Reference proteome</keyword>
<comment type="caution">
    <text evidence="2">The sequence shown here is derived from an EMBL/GenBank/DDBJ whole genome shotgun (WGS) entry which is preliminary data.</text>
</comment>
<evidence type="ECO:0000259" key="1">
    <source>
        <dbReference type="Pfam" id="PF20078"/>
    </source>
</evidence>
<gene>
    <name evidence="2" type="ORF">FVF75_14665</name>
</gene>
<protein>
    <recommendedName>
        <fullName evidence="1">DUF6473 domain-containing protein</fullName>
    </recommendedName>
</protein>
<reference evidence="2 3" key="1">
    <citation type="submission" date="2019-08" db="EMBL/GenBank/DDBJ databases">
        <title>Identification of a novel species of the genus Boseongicola.</title>
        <authorList>
            <person name="Zhang X.-Q."/>
        </authorList>
    </citation>
    <scope>NUCLEOTIDE SEQUENCE [LARGE SCALE GENOMIC DNA]</scope>
    <source>
        <strain evidence="2 3">HY14</strain>
    </source>
</reference>
<evidence type="ECO:0000313" key="2">
    <source>
        <dbReference type="EMBL" id="TYB80070.1"/>
    </source>
</evidence>
<dbReference type="Proteomes" id="UP000322080">
    <property type="component" value="Unassembled WGS sequence"/>
</dbReference>
<feature type="domain" description="DUF6473" evidence="1">
    <location>
        <begin position="1"/>
        <end position="274"/>
    </location>
</feature>